<dbReference type="Gene3D" id="3.40.50.2300">
    <property type="match status" value="1"/>
</dbReference>
<dbReference type="PANTHER" id="PTHR48111">
    <property type="entry name" value="REGULATOR OF RPOS"/>
    <property type="match status" value="1"/>
</dbReference>
<dbReference type="InterPro" id="IPR016032">
    <property type="entry name" value="Sig_transdc_resp-reg_C-effctor"/>
</dbReference>
<dbReference type="InterPro" id="IPR001789">
    <property type="entry name" value="Sig_transdc_resp-reg_receiver"/>
</dbReference>
<organism evidence="12 13">
    <name type="scientific">Novosphingobium guangzhouense</name>
    <dbReference type="NCBI Taxonomy" id="1850347"/>
    <lineage>
        <taxon>Bacteria</taxon>
        <taxon>Pseudomonadati</taxon>
        <taxon>Pseudomonadota</taxon>
        <taxon>Alphaproteobacteria</taxon>
        <taxon>Sphingomonadales</taxon>
        <taxon>Sphingomonadaceae</taxon>
        <taxon>Novosphingobium</taxon>
    </lineage>
</organism>
<protein>
    <submittedName>
        <fullName evidence="12">DNA-binding response regulator</fullName>
    </submittedName>
</protein>
<dbReference type="SUPFAM" id="SSF46894">
    <property type="entry name" value="C-terminal effector domain of the bipartite response regulators"/>
    <property type="match status" value="1"/>
</dbReference>
<keyword evidence="7" id="KW-0804">Transcription</keyword>
<dbReference type="InterPro" id="IPR001867">
    <property type="entry name" value="OmpR/PhoB-type_DNA-bd"/>
</dbReference>
<dbReference type="Pfam" id="PF00072">
    <property type="entry name" value="Response_reg"/>
    <property type="match status" value="1"/>
</dbReference>
<dbReference type="InterPro" id="IPR036388">
    <property type="entry name" value="WH-like_DNA-bd_sf"/>
</dbReference>
<dbReference type="OrthoDB" id="9802426at2"/>
<dbReference type="SUPFAM" id="SSF52172">
    <property type="entry name" value="CheY-like"/>
    <property type="match status" value="1"/>
</dbReference>
<dbReference type="InterPro" id="IPR011006">
    <property type="entry name" value="CheY-like_superfamily"/>
</dbReference>
<reference evidence="12 13" key="1">
    <citation type="submission" date="2016-05" db="EMBL/GenBank/DDBJ databases">
        <title>Complete genome sequence of Novosphingobium guangzhouense SA925(T).</title>
        <authorList>
            <person name="Sha S."/>
        </authorList>
    </citation>
    <scope>NUCLEOTIDE SEQUENCE [LARGE SCALE GENOMIC DNA]</scope>
    <source>
        <strain evidence="12 13">SA925</strain>
    </source>
</reference>
<dbReference type="PROSITE" id="PS51755">
    <property type="entry name" value="OMPR_PHOB"/>
    <property type="match status" value="1"/>
</dbReference>
<dbReference type="SMART" id="SM00862">
    <property type="entry name" value="Trans_reg_C"/>
    <property type="match status" value="1"/>
</dbReference>
<comment type="subcellular location">
    <subcellularLocation>
        <location evidence="1">Cytoplasm</location>
    </subcellularLocation>
</comment>
<evidence type="ECO:0000256" key="2">
    <source>
        <dbReference type="ARBA" id="ARBA00022490"/>
    </source>
</evidence>
<accession>A0A2K2FVT5</accession>
<dbReference type="GO" id="GO:0000976">
    <property type="term" value="F:transcription cis-regulatory region binding"/>
    <property type="evidence" value="ECO:0007669"/>
    <property type="project" value="TreeGrafter"/>
</dbReference>
<dbReference type="FunFam" id="3.40.50.2300:FF:000002">
    <property type="entry name" value="DNA-binding response regulator PhoP"/>
    <property type="match status" value="1"/>
</dbReference>
<dbReference type="InterPro" id="IPR039420">
    <property type="entry name" value="WalR-like"/>
</dbReference>
<dbReference type="Proteomes" id="UP000236327">
    <property type="component" value="Unassembled WGS sequence"/>
</dbReference>
<evidence type="ECO:0000256" key="7">
    <source>
        <dbReference type="ARBA" id="ARBA00023163"/>
    </source>
</evidence>
<evidence type="ECO:0000313" key="13">
    <source>
        <dbReference type="Proteomes" id="UP000236327"/>
    </source>
</evidence>
<gene>
    <name evidence="12" type="ORF">A8V01_07530</name>
</gene>
<dbReference type="GO" id="GO:0032993">
    <property type="term" value="C:protein-DNA complex"/>
    <property type="evidence" value="ECO:0007669"/>
    <property type="project" value="TreeGrafter"/>
</dbReference>
<keyword evidence="2" id="KW-0963">Cytoplasm</keyword>
<dbReference type="EMBL" id="LYMM01000062">
    <property type="protein sequence ID" value="PNU02899.1"/>
    <property type="molecule type" value="Genomic_DNA"/>
</dbReference>
<dbReference type="GO" id="GO:0005829">
    <property type="term" value="C:cytosol"/>
    <property type="evidence" value="ECO:0007669"/>
    <property type="project" value="TreeGrafter"/>
</dbReference>
<proteinExistence type="predicted"/>
<evidence type="ECO:0000256" key="6">
    <source>
        <dbReference type="ARBA" id="ARBA00023125"/>
    </source>
</evidence>
<dbReference type="Gene3D" id="1.10.10.10">
    <property type="entry name" value="Winged helix-like DNA-binding domain superfamily/Winged helix DNA-binding domain"/>
    <property type="match status" value="1"/>
</dbReference>
<evidence type="ECO:0000259" key="11">
    <source>
        <dbReference type="PROSITE" id="PS51755"/>
    </source>
</evidence>
<evidence type="ECO:0000256" key="1">
    <source>
        <dbReference type="ARBA" id="ARBA00004496"/>
    </source>
</evidence>
<keyword evidence="3 8" id="KW-0597">Phosphoprotein</keyword>
<evidence type="ECO:0000256" key="4">
    <source>
        <dbReference type="ARBA" id="ARBA00023012"/>
    </source>
</evidence>
<dbReference type="GO" id="GO:0000156">
    <property type="term" value="F:phosphorelay response regulator activity"/>
    <property type="evidence" value="ECO:0007669"/>
    <property type="project" value="TreeGrafter"/>
</dbReference>
<evidence type="ECO:0000313" key="12">
    <source>
        <dbReference type="EMBL" id="PNU02899.1"/>
    </source>
</evidence>
<evidence type="ECO:0000256" key="8">
    <source>
        <dbReference type="PROSITE-ProRule" id="PRU00169"/>
    </source>
</evidence>
<evidence type="ECO:0000256" key="5">
    <source>
        <dbReference type="ARBA" id="ARBA00023015"/>
    </source>
</evidence>
<keyword evidence="13" id="KW-1185">Reference proteome</keyword>
<feature type="DNA-binding region" description="OmpR/PhoB-type" evidence="9">
    <location>
        <begin position="128"/>
        <end position="225"/>
    </location>
</feature>
<sequence>MSLRILLVEDDRHLSRQLTEQLTHFEHDVAAAGDGPEALSMLGSSAFDAVVLDWMLPSMDGITVLREMRAQDMTMPVLMLTALGQTLDKVEGLEAGADDYVVKPADPLELNARLNALVRGRRTSEQPGDTVAAGDIVISPSRVMAWRGGQPLALSQTEFRLLLELARDAGSVVTRPMLIERIWGQDFTTTTNIVDAHIRQLRIKLQQHGDDPIGTVRGMGYVLRA</sequence>
<dbReference type="AlphaFoldDB" id="A0A2K2FVT5"/>
<evidence type="ECO:0000256" key="9">
    <source>
        <dbReference type="PROSITE-ProRule" id="PRU01091"/>
    </source>
</evidence>
<comment type="caution">
    <text evidence="12">The sequence shown here is derived from an EMBL/GenBank/DDBJ whole genome shotgun (WGS) entry which is preliminary data.</text>
</comment>
<dbReference type="CDD" id="cd00383">
    <property type="entry name" value="trans_reg_C"/>
    <property type="match status" value="1"/>
</dbReference>
<dbReference type="PROSITE" id="PS50110">
    <property type="entry name" value="RESPONSE_REGULATORY"/>
    <property type="match status" value="1"/>
</dbReference>
<feature type="modified residue" description="4-aspartylphosphate" evidence="8">
    <location>
        <position position="53"/>
    </location>
</feature>
<dbReference type="GO" id="GO:0006355">
    <property type="term" value="P:regulation of DNA-templated transcription"/>
    <property type="evidence" value="ECO:0007669"/>
    <property type="project" value="InterPro"/>
</dbReference>
<dbReference type="SMART" id="SM00448">
    <property type="entry name" value="REC"/>
    <property type="match status" value="1"/>
</dbReference>
<evidence type="ECO:0000259" key="10">
    <source>
        <dbReference type="PROSITE" id="PS50110"/>
    </source>
</evidence>
<dbReference type="Gene3D" id="6.10.250.690">
    <property type="match status" value="1"/>
</dbReference>
<keyword evidence="4" id="KW-0902">Two-component regulatory system</keyword>
<evidence type="ECO:0000256" key="3">
    <source>
        <dbReference type="ARBA" id="ARBA00022553"/>
    </source>
</evidence>
<keyword evidence="5" id="KW-0805">Transcription regulation</keyword>
<keyword evidence="6 9" id="KW-0238">DNA-binding</keyword>
<dbReference type="Pfam" id="PF00486">
    <property type="entry name" value="Trans_reg_C"/>
    <property type="match status" value="1"/>
</dbReference>
<dbReference type="RefSeq" id="WP_103098238.1">
    <property type="nucleotide sequence ID" value="NZ_LYMM01000062.1"/>
</dbReference>
<dbReference type="PANTHER" id="PTHR48111:SF39">
    <property type="entry name" value="TRANSCRIPTIONAL REGULATORY PROTEIN CPXR"/>
    <property type="match status" value="1"/>
</dbReference>
<feature type="domain" description="Response regulatory" evidence="10">
    <location>
        <begin position="4"/>
        <end position="118"/>
    </location>
</feature>
<name>A0A2K2FVT5_9SPHN</name>
<feature type="domain" description="OmpR/PhoB-type" evidence="11">
    <location>
        <begin position="128"/>
        <end position="225"/>
    </location>
</feature>